<feature type="signal peptide" evidence="1">
    <location>
        <begin position="1"/>
        <end position="31"/>
    </location>
</feature>
<reference evidence="2" key="1">
    <citation type="journal article" date="2023" name="PhytoFront">
        <title>Draft Genome Resources of Seven Strains of Tilletia horrida, Causal Agent of Kernel Smut of Rice.</title>
        <authorList>
            <person name="Khanal S."/>
            <person name="Antony Babu S."/>
            <person name="Zhou X.G."/>
        </authorList>
    </citation>
    <scope>NUCLEOTIDE SEQUENCE</scope>
    <source>
        <strain evidence="2">TX3</strain>
    </source>
</reference>
<keyword evidence="3" id="KW-1185">Reference proteome</keyword>
<protein>
    <submittedName>
        <fullName evidence="2">Uncharacterized protein</fullName>
    </submittedName>
</protein>
<keyword evidence="1" id="KW-0732">Signal</keyword>
<sequence>MLSQLCSSSSASALAAAAALVWAATMPTAHAAPAPASASAASTTPPAPAQQNITCHAPVVVGNLVSTGPSGIPRVTAFKSGLDAGGNLQLTTSYHDAPSPAYAQFAFLPCDSAVMPSGPTTNPQDGSTTYYGHLVPNYHRSKCVTPDSPQLTLVTGTRLSSEECELRDRTDDYLLLNQWFALIQRPGSTAAYDIEWVGHDRTGRYAAGGTNLTYPGWTNEYDARDDGHFVLLTNSDRPTNTGFKLQIRP</sequence>
<gene>
    <name evidence="2" type="ORF">OC842_007175</name>
</gene>
<evidence type="ECO:0000313" key="2">
    <source>
        <dbReference type="EMBL" id="KAK0520201.1"/>
    </source>
</evidence>
<dbReference type="Proteomes" id="UP001176521">
    <property type="component" value="Unassembled WGS sequence"/>
</dbReference>
<accession>A0AAN6JH82</accession>
<dbReference type="EMBL" id="JAPDMQ010000829">
    <property type="protein sequence ID" value="KAK0520201.1"/>
    <property type="molecule type" value="Genomic_DNA"/>
</dbReference>
<evidence type="ECO:0000313" key="3">
    <source>
        <dbReference type="Proteomes" id="UP001176521"/>
    </source>
</evidence>
<proteinExistence type="predicted"/>
<evidence type="ECO:0000256" key="1">
    <source>
        <dbReference type="SAM" id="SignalP"/>
    </source>
</evidence>
<comment type="caution">
    <text evidence="2">The sequence shown here is derived from an EMBL/GenBank/DDBJ whole genome shotgun (WGS) entry which is preliminary data.</text>
</comment>
<feature type="chain" id="PRO_5043022714" evidence="1">
    <location>
        <begin position="32"/>
        <end position="249"/>
    </location>
</feature>
<organism evidence="2 3">
    <name type="scientific">Tilletia horrida</name>
    <dbReference type="NCBI Taxonomy" id="155126"/>
    <lineage>
        <taxon>Eukaryota</taxon>
        <taxon>Fungi</taxon>
        <taxon>Dikarya</taxon>
        <taxon>Basidiomycota</taxon>
        <taxon>Ustilaginomycotina</taxon>
        <taxon>Exobasidiomycetes</taxon>
        <taxon>Tilletiales</taxon>
        <taxon>Tilletiaceae</taxon>
        <taxon>Tilletia</taxon>
    </lineage>
</organism>
<name>A0AAN6JH82_9BASI</name>
<dbReference type="AlphaFoldDB" id="A0AAN6JH82"/>